<reference evidence="2 3" key="1">
    <citation type="submission" date="2023-10" db="EMBL/GenBank/DDBJ databases">
        <title>Chromosome-scale genome assembly provides insights into flower coloration mechanisms of Canna indica.</title>
        <authorList>
            <person name="Li C."/>
        </authorList>
    </citation>
    <scope>NUCLEOTIDE SEQUENCE [LARGE SCALE GENOMIC DNA]</scope>
    <source>
        <tissue evidence="2">Flower</tissue>
    </source>
</reference>
<dbReference type="Pfam" id="PF04398">
    <property type="entry name" value="DUF538"/>
    <property type="match status" value="1"/>
</dbReference>
<proteinExistence type="predicted"/>
<dbReference type="PANTHER" id="PTHR31676">
    <property type="entry name" value="T31J12.3 PROTEIN-RELATED"/>
    <property type="match status" value="1"/>
</dbReference>
<evidence type="ECO:0000313" key="2">
    <source>
        <dbReference type="EMBL" id="WOL04224.1"/>
    </source>
</evidence>
<feature type="signal peptide" evidence="1">
    <location>
        <begin position="1"/>
        <end position="25"/>
    </location>
</feature>
<organism evidence="2 3">
    <name type="scientific">Canna indica</name>
    <name type="common">Indian-shot</name>
    <dbReference type="NCBI Taxonomy" id="4628"/>
    <lineage>
        <taxon>Eukaryota</taxon>
        <taxon>Viridiplantae</taxon>
        <taxon>Streptophyta</taxon>
        <taxon>Embryophyta</taxon>
        <taxon>Tracheophyta</taxon>
        <taxon>Spermatophyta</taxon>
        <taxon>Magnoliopsida</taxon>
        <taxon>Liliopsida</taxon>
        <taxon>Zingiberales</taxon>
        <taxon>Cannaceae</taxon>
        <taxon>Canna</taxon>
    </lineage>
</organism>
<gene>
    <name evidence="2" type="ORF">Cni_G12945</name>
</gene>
<name>A0AAQ3K934_9LILI</name>
<evidence type="ECO:0000256" key="1">
    <source>
        <dbReference type="SAM" id="SignalP"/>
    </source>
</evidence>
<dbReference type="PANTHER" id="PTHR31676:SF71">
    <property type="entry name" value="EXPRESSED PROTEIN"/>
    <property type="match status" value="1"/>
</dbReference>
<evidence type="ECO:0000313" key="3">
    <source>
        <dbReference type="Proteomes" id="UP001327560"/>
    </source>
</evidence>
<accession>A0AAQ3K934</accession>
<dbReference type="Proteomes" id="UP001327560">
    <property type="component" value="Chromosome 4"/>
</dbReference>
<dbReference type="InterPro" id="IPR036758">
    <property type="entry name" value="At5g01610-like"/>
</dbReference>
<sequence length="164" mass="18230">MANSLSPSFLSVAALLFLVLSSATASSGVHDLLKKYGLPKGLLPHSAKDYTLNDDGTFEVRLKKPCYVQFTDLVYYDKTIRGKISYGLITNIEGIQVKKVFVWFPISRIQVDEDEETIEFKVGFLSESFPTKTFKDVPDCKDNKDSYRGAAGLIPVELLPVAEV</sequence>
<dbReference type="EMBL" id="CP136893">
    <property type="protein sequence ID" value="WOL04224.1"/>
    <property type="molecule type" value="Genomic_DNA"/>
</dbReference>
<dbReference type="SUPFAM" id="SSF141562">
    <property type="entry name" value="At5g01610-like"/>
    <property type="match status" value="1"/>
</dbReference>
<dbReference type="AlphaFoldDB" id="A0AAQ3K934"/>
<keyword evidence="1" id="KW-0732">Signal</keyword>
<dbReference type="InterPro" id="IPR007493">
    <property type="entry name" value="DUF538"/>
</dbReference>
<dbReference type="Gene3D" id="2.30.240.10">
    <property type="entry name" value="At5g01610-like"/>
    <property type="match status" value="1"/>
</dbReference>
<feature type="chain" id="PRO_5042828146" evidence="1">
    <location>
        <begin position="26"/>
        <end position="164"/>
    </location>
</feature>
<protein>
    <submittedName>
        <fullName evidence="2">Uncharacterized protein</fullName>
    </submittedName>
</protein>
<keyword evidence="3" id="KW-1185">Reference proteome</keyword>